<evidence type="ECO:0000259" key="4">
    <source>
        <dbReference type="PROSITE" id="PS50043"/>
    </source>
</evidence>
<evidence type="ECO:0008006" key="8">
    <source>
        <dbReference type="Google" id="ProtNLM"/>
    </source>
</evidence>
<dbReference type="PANTHER" id="PTHR44688:SF16">
    <property type="entry name" value="DNA-BINDING TRANSCRIPTIONAL ACTIVATOR DEVR_DOSR"/>
    <property type="match status" value="1"/>
</dbReference>
<dbReference type="Pfam" id="PF00196">
    <property type="entry name" value="GerE"/>
    <property type="match status" value="1"/>
</dbReference>
<dbReference type="RefSeq" id="WP_196937438.1">
    <property type="nucleotide sequence ID" value="NZ_MU158689.1"/>
</dbReference>
<dbReference type="CDD" id="cd00130">
    <property type="entry name" value="PAS"/>
    <property type="match status" value="1"/>
</dbReference>
<protein>
    <recommendedName>
        <fullName evidence="8">HTH luxR-type domain-containing protein</fullName>
    </recommendedName>
</protein>
<keyword evidence="2" id="KW-0238">DNA-binding</keyword>
<feature type="domain" description="HTH luxR-type" evidence="4">
    <location>
        <begin position="185"/>
        <end position="249"/>
    </location>
</feature>
<dbReference type="EMBL" id="PSKQ01000010">
    <property type="protein sequence ID" value="MBE8719421.1"/>
    <property type="molecule type" value="Genomic_DNA"/>
</dbReference>
<name>A0ABR9T254_9SPHI</name>
<dbReference type="Proteomes" id="UP000618319">
    <property type="component" value="Unassembled WGS sequence"/>
</dbReference>
<dbReference type="InterPro" id="IPR016032">
    <property type="entry name" value="Sig_transdc_resp-reg_C-effctor"/>
</dbReference>
<reference evidence="6 7" key="1">
    <citation type="submission" date="2018-02" db="EMBL/GenBank/DDBJ databases">
        <title>Sphingobacterium KA21.</title>
        <authorList>
            <person name="Vasarhelyi B.M."/>
            <person name="Deshmukh S."/>
            <person name="Balint B."/>
            <person name="Kukolya J."/>
        </authorList>
    </citation>
    <scope>NUCLEOTIDE SEQUENCE [LARGE SCALE GENOMIC DNA]</scope>
    <source>
        <strain evidence="6 7">Ka21</strain>
    </source>
</reference>
<dbReference type="PROSITE" id="PS50043">
    <property type="entry name" value="HTH_LUXR_2"/>
    <property type="match status" value="1"/>
</dbReference>
<evidence type="ECO:0000256" key="2">
    <source>
        <dbReference type="ARBA" id="ARBA00023125"/>
    </source>
</evidence>
<dbReference type="PANTHER" id="PTHR44688">
    <property type="entry name" value="DNA-BINDING TRANSCRIPTIONAL ACTIVATOR DEVR_DOSR"/>
    <property type="match status" value="1"/>
</dbReference>
<dbReference type="InterPro" id="IPR000014">
    <property type="entry name" value="PAS"/>
</dbReference>
<dbReference type="Gene3D" id="1.10.10.10">
    <property type="entry name" value="Winged helix-like DNA-binding domain superfamily/Winged helix DNA-binding domain"/>
    <property type="match status" value="1"/>
</dbReference>
<dbReference type="InterPro" id="IPR035965">
    <property type="entry name" value="PAS-like_dom_sf"/>
</dbReference>
<dbReference type="InterPro" id="IPR000792">
    <property type="entry name" value="Tscrpt_reg_LuxR_C"/>
</dbReference>
<dbReference type="PROSITE" id="PS00622">
    <property type="entry name" value="HTH_LUXR_1"/>
    <property type="match status" value="1"/>
</dbReference>
<dbReference type="SUPFAM" id="SSF46894">
    <property type="entry name" value="C-terminal effector domain of the bipartite response regulators"/>
    <property type="match status" value="1"/>
</dbReference>
<keyword evidence="3" id="KW-0804">Transcription</keyword>
<proteinExistence type="predicted"/>
<dbReference type="CDD" id="cd06170">
    <property type="entry name" value="LuxR_C_like"/>
    <property type="match status" value="1"/>
</dbReference>
<dbReference type="Gene3D" id="3.30.450.20">
    <property type="entry name" value="PAS domain"/>
    <property type="match status" value="1"/>
</dbReference>
<feature type="domain" description="PAS" evidence="5">
    <location>
        <begin position="56"/>
        <end position="85"/>
    </location>
</feature>
<dbReference type="SMART" id="SM00421">
    <property type="entry name" value="HTH_LUXR"/>
    <property type="match status" value="1"/>
</dbReference>
<dbReference type="InterPro" id="IPR013655">
    <property type="entry name" value="PAS_fold_3"/>
</dbReference>
<evidence type="ECO:0000259" key="5">
    <source>
        <dbReference type="PROSITE" id="PS50112"/>
    </source>
</evidence>
<keyword evidence="7" id="KW-1185">Reference proteome</keyword>
<dbReference type="Pfam" id="PF08447">
    <property type="entry name" value="PAS_3"/>
    <property type="match status" value="1"/>
</dbReference>
<evidence type="ECO:0000313" key="6">
    <source>
        <dbReference type="EMBL" id="MBE8719421.1"/>
    </source>
</evidence>
<dbReference type="InterPro" id="IPR036388">
    <property type="entry name" value="WH-like_DNA-bd_sf"/>
</dbReference>
<accession>A0ABR9T254</accession>
<comment type="caution">
    <text evidence="6">The sequence shown here is derived from an EMBL/GenBank/DDBJ whole genome shotgun (WGS) entry which is preliminary data.</text>
</comment>
<dbReference type="SMART" id="SM00091">
    <property type="entry name" value="PAS"/>
    <property type="match status" value="1"/>
</dbReference>
<dbReference type="PROSITE" id="PS50112">
    <property type="entry name" value="PAS"/>
    <property type="match status" value="1"/>
</dbReference>
<sequence>MDRVDKLRDIWENIPTAVSEQLDLSQKEIINRYMDVFHFGEYFYVIFNTRTAEMEYVNPNVEKILGYAPEEFQLQMVLDSIHPDDLPYYYHYEQSAVRFFSGLAPDLFFKYKFAYDYRLQIKDKSYKRMQQQVVPLFYFPEGGVRTLGIFTDLTHLNIQGIPKLSFIGMQGAPSYYNVHLHDSFHFSSPLFTKRELEILHYIVQGLKSQDIADELNRSLLTVKTHRKNIFRKSGCNSVQELLVKSIREGWV</sequence>
<evidence type="ECO:0000313" key="7">
    <source>
        <dbReference type="Proteomes" id="UP000618319"/>
    </source>
</evidence>
<organism evidence="6 7">
    <name type="scientific">Sphingobacterium pedocola</name>
    <dbReference type="NCBI Taxonomy" id="2082722"/>
    <lineage>
        <taxon>Bacteria</taxon>
        <taxon>Pseudomonadati</taxon>
        <taxon>Bacteroidota</taxon>
        <taxon>Sphingobacteriia</taxon>
        <taxon>Sphingobacteriales</taxon>
        <taxon>Sphingobacteriaceae</taxon>
        <taxon>Sphingobacterium</taxon>
    </lineage>
</organism>
<gene>
    <name evidence="6" type="ORF">C4F40_01590</name>
</gene>
<evidence type="ECO:0000256" key="3">
    <source>
        <dbReference type="ARBA" id="ARBA00023163"/>
    </source>
</evidence>
<dbReference type="PRINTS" id="PR00038">
    <property type="entry name" value="HTHLUXR"/>
</dbReference>
<evidence type="ECO:0000256" key="1">
    <source>
        <dbReference type="ARBA" id="ARBA00023015"/>
    </source>
</evidence>
<keyword evidence="1" id="KW-0805">Transcription regulation</keyword>
<dbReference type="SUPFAM" id="SSF55785">
    <property type="entry name" value="PYP-like sensor domain (PAS domain)"/>
    <property type="match status" value="1"/>
</dbReference>